<sequence>MSERSEPSTTAPKARLLTGDRPTGPLHLGHLLGSLQSRVAMQDSHECFLIVADLHTLTTRPERERIAELPRNVRAIVLDLLSVGIDPSKSTIYLQSGVPAVYDLAILLQMLIPASHLRSLASIAQMAKIAGVDDERMSLGLLGYPVLQAADILMARAQLIPVGGDNLAHVEIAREVAQLFNEMYADVFPLPEGQASRVPMLPGIGPDGPAASKMSKSAGNTINLGDPAEVVAQKLRTLSGSRLRAFIDALFDDPAQAEAMSAEHRAGQLSDAAAHEQLIQATEALLAPLRERRAAFEADDGLIEEILVDGTIRAREVAYATLQQVREAMGLEPLWKGLIDVAERRALARKKPY</sequence>
<dbReference type="InterPro" id="IPR001412">
    <property type="entry name" value="aa-tRNA-synth_I_CS"/>
</dbReference>
<dbReference type="EC" id="6.1.1.2" evidence="2 8"/>
<comment type="similarity">
    <text evidence="1 9">Belongs to the class-I aminoacyl-tRNA synthetase family.</text>
</comment>
<evidence type="ECO:0000256" key="9">
    <source>
        <dbReference type="RuleBase" id="RU363036"/>
    </source>
</evidence>
<accession>A0A2S9YLZ3</accession>
<dbReference type="PROSITE" id="PS00178">
    <property type="entry name" value="AA_TRNA_LIGASE_I"/>
    <property type="match status" value="1"/>
</dbReference>
<dbReference type="GO" id="GO:0004830">
    <property type="term" value="F:tryptophan-tRNA ligase activity"/>
    <property type="evidence" value="ECO:0007669"/>
    <property type="project" value="UniProtKB-UniRule"/>
</dbReference>
<feature type="region of interest" description="Disordered" evidence="10">
    <location>
        <begin position="1"/>
        <end position="22"/>
    </location>
</feature>
<evidence type="ECO:0000256" key="8">
    <source>
        <dbReference type="NCBIfam" id="TIGR00233"/>
    </source>
</evidence>
<keyword evidence="7 9" id="KW-0030">Aminoacyl-tRNA synthetase</keyword>
<evidence type="ECO:0000256" key="3">
    <source>
        <dbReference type="ARBA" id="ARBA00022598"/>
    </source>
</evidence>
<reference evidence="11 12" key="1">
    <citation type="submission" date="2018-03" db="EMBL/GenBank/DDBJ databases">
        <title>Draft Genome Sequences of the Obligatory Marine Myxobacteria Enhygromyxa salina SWB007.</title>
        <authorList>
            <person name="Poehlein A."/>
            <person name="Moghaddam J.A."/>
            <person name="Harms H."/>
            <person name="Alanjari M."/>
            <person name="Koenig G.M."/>
            <person name="Daniel R."/>
            <person name="Schaeberle T.F."/>
        </authorList>
    </citation>
    <scope>NUCLEOTIDE SEQUENCE [LARGE SCALE GENOMIC DNA]</scope>
    <source>
        <strain evidence="11 12">SWB007</strain>
    </source>
</reference>
<evidence type="ECO:0000256" key="10">
    <source>
        <dbReference type="SAM" id="MobiDB-lite"/>
    </source>
</evidence>
<evidence type="ECO:0000256" key="4">
    <source>
        <dbReference type="ARBA" id="ARBA00022741"/>
    </source>
</evidence>
<evidence type="ECO:0000313" key="11">
    <source>
        <dbReference type="EMBL" id="PRQ06124.1"/>
    </source>
</evidence>
<gene>
    <name evidence="11" type="primary">trpS2</name>
    <name evidence="11" type="ORF">ENSA7_41580</name>
</gene>
<dbReference type="GO" id="GO:0005737">
    <property type="term" value="C:cytoplasm"/>
    <property type="evidence" value="ECO:0007669"/>
    <property type="project" value="UniProtKB-UniRule"/>
</dbReference>
<dbReference type="InterPro" id="IPR002305">
    <property type="entry name" value="aa-tRNA-synth_Ic"/>
</dbReference>
<dbReference type="EMBL" id="PVNL01000083">
    <property type="protein sequence ID" value="PRQ06124.1"/>
    <property type="molecule type" value="Genomic_DNA"/>
</dbReference>
<evidence type="ECO:0000256" key="6">
    <source>
        <dbReference type="ARBA" id="ARBA00022917"/>
    </source>
</evidence>
<keyword evidence="4 9" id="KW-0547">Nucleotide-binding</keyword>
<dbReference type="SUPFAM" id="SSF52374">
    <property type="entry name" value="Nucleotidylyl transferase"/>
    <property type="match status" value="1"/>
</dbReference>
<dbReference type="InterPro" id="IPR002306">
    <property type="entry name" value="Trp-tRNA-ligase"/>
</dbReference>
<comment type="caution">
    <text evidence="11">The sequence shown here is derived from an EMBL/GenBank/DDBJ whole genome shotgun (WGS) entry which is preliminary data.</text>
</comment>
<dbReference type="InterPro" id="IPR014729">
    <property type="entry name" value="Rossmann-like_a/b/a_fold"/>
</dbReference>
<dbReference type="RefSeq" id="WP_181233956.1">
    <property type="nucleotide sequence ID" value="NZ_PVNL01000083.1"/>
</dbReference>
<dbReference type="PANTHER" id="PTHR43766">
    <property type="entry name" value="TRYPTOPHAN--TRNA LIGASE, MITOCHONDRIAL"/>
    <property type="match status" value="1"/>
</dbReference>
<organism evidence="11 12">
    <name type="scientific">Enhygromyxa salina</name>
    <dbReference type="NCBI Taxonomy" id="215803"/>
    <lineage>
        <taxon>Bacteria</taxon>
        <taxon>Pseudomonadati</taxon>
        <taxon>Myxococcota</taxon>
        <taxon>Polyangia</taxon>
        <taxon>Nannocystales</taxon>
        <taxon>Nannocystaceae</taxon>
        <taxon>Enhygromyxa</taxon>
    </lineage>
</organism>
<evidence type="ECO:0000256" key="5">
    <source>
        <dbReference type="ARBA" id="ARBA00022840"/>
    </source>
</evidence>
<dbReference type="PANTHER" id="PTHR43766:SF1">
    <property type="entry name" value="TRYPTOPHAN--TRNA LIGASE, MITOCHONDRIAL"/>
    <property type="match status" value="1"/>
</dbReference>
<dbReference type="PRINTS" id="PR01039">
    <property type="entry name" value="TRNASYNTHTRP"/>
</dbReference>
<keyword evidence="5 9" id="KW-0067">ATP-binding</keyword>
<dbReference type="Pfam" id="PF00579">
    <property type="entry name" value="tRNA-synt_1b"/>
    <property type="match status" value="1"/>
</dbReference>
<dbReference type="GO" id="GO:0005524">
    <property type="term" value="F:ATP binding"/>
    <property type="evidence" value="ECO:0007669"/>
    <property type="project" value="UniProtKB-KW"/>
</dbReference>
<keyword evidence="6 9" id="KW-0648">Protein biosynthesis</keyword>
<dbReference type="Gene3D" id="3.40.50.620">
    <property type="entry name" value="HUPs"/>
    <property type="match status" value="1"/>
</dbReference>
<dbReference type="AlphaFoldDB" id="A0A2S9YLZ3"/>
<keyword evidence="3 9" id="KW-0436">Ligase</keyword>
<evidence type="ECO:0000256" key="7">
    <source>
        <dbReference type="ARBA" id="ARBA00023146"/>
    </source>
</evidence>
<evidence type="ECO:0000313" key="12">
    <source>
        <dbReference type="Proteomes" id="UP000238823"/>
    </source>
</evidence>
<name>A0A2S9YLZ3_9BACT</name>
<dbReference type="InterPro" id="IPR050203">
    <property type="entry name" value="Trp-tRNA_synthetase"/>
</dbReference>
<dbReference type="Gene3D" id="1.10.240.10">
    <property type="entry name" value="Tyrosyl-Transfer RNA Synthetase"/>
    <property type="match status" value="1"/>
</dbReference>
<evidence type="ECO:0000256" key="1">
    <source>
        <dbReference type="ARBA" id="ARBA00005594"/>
    </source>
</evidence>
<dbReference type="GO" id="GO:0006436">
    <property type="term" value="P:tryptophanyl-tRNA aminoacylation"/>
    <property type="evidence" value="ECO:0007669"/>
    <property type="project" value="UniProtKB-UniRule"/>
</dbReference>
<protein>
    <recommendedName>
        <fullName evidence="2 8">Tryptophan--tRNA ligase</fullName>
        <ecNumber evidence="2 8">6.1.1.2</ecNumber>
    </recommendedName>
</protein>
<dbReference type="NCBIfam" id="TIGR00233">
    <property type="entry name" value="trpS"/>
    <property type="match status" value="1"/>
</dbReference>
<evidence type="ECO:0000256" key="2">
    <source>
        <dbReference type="ARBA" id="ARBA00013161"/>
    </source>
</evidence>
<proteinExistence type="inferred from homology"/>
<dbReference type="Proteomes" id="UP000238823">
    <property type="component" value="Unassembled WGS sequence"/>
</dbReference>